<gene>
    <name evidence="2" type="ORF">JCM19241_4493</name>
</gene>
<reference evidence="2 3" key="1">
    <citation type="submission" date="2015-01" db="EMBL/GenBank/DDBJ databases">
        <title>Vibrio sp. C94 JCM 19241 whole genome shotgun sequence.</title>
        <authorList>
            <person name="Sawabe T."/>
            <person name="Meirelles P."/>
            <person name="Feng G."/>
            <person name="Sayaka M."/>
            <person name="Hattori M."/>
            <person name="Ohkuma M."/>
        </authorList>
    </citation>
    <scope>NUCLEOTIDE SEQUENCE [LARGE SCALE GENOMIC DNA]</scope>
    <source>
        <strain evidence="3">JCM 19241</strain>
    </source>
</reference>
<dbReference type="STRING" id="1481914.JCM19241_4493"/>
<organism evidence="2 3">
    <name type="scientific">Vibrio ishigakensis</name>
    <dbReference type="NCBI Taxonomy" id="1481914"/>
    <lineage>
        <taxon>Bacteria</taxon>
        <taxon>Pseudomonadati</taxon>
        <taxon>Pseudomonadota</taxon>
        <taxon>Gammaproteobacteria</taxon>
        <taxon>Vibrionales</taxon>
        <taxon>Vibrionaceae</taxon>
        <taxon>Vibrio</taxon>
    </lineage>
</organism>
<evidence type="ECO:0000313" key="2">
    <source>
        <dbReference type="EMBL" id="GAM77829.1"/>
    </source>
</evidence>
<reference evidence="2 3" key="2">
    <citation type="submission" date="2015-01" db="EMBL/GenBank/DDBJ databases">
        <authorList>
            <consortium name="NBRP consortium"/>
            <person name="Sawabe T."/>
            <person name="Meirelles P."/>
            <person name="Feng G."/>
            <person name="Sayaka M."/>
            <person name="Hattori M."/>
            <person name="Ohkuma M."/>
        </authorList>
    </citation>
    <scope>NUCLEOTIDE SEQUENCE [LARGE SCALE GENOMIC DNA]</scope>
    <source>
        <strain evidence="3">JCM 19241</strain>
    </source>
</reference>
<protein>
    <submittedName>
        <fullName evidence="2">Uncharacterized protein</fullName>
    </submittedName>
</protein>
<evidence type="ECO:0000313" key="3">
    <source>
        <dbReference type="Proteomes" id="UP000031666"/>
    </source>
</evidence>
<dbReference type="Proteomes" id="UP000031666">
    <property type="component" value="Unassembled WGS sequence"/>
</dbReference>
<accession>A0A0B8QUK6</accession>
<evidence type="ECO:0000256" key="1">
    <source>
        <dbReference type="SAM" id="Phobius"/>
    </source>
</evidence>
<keyword evidence="1" id="KW-1133">Transmembrane helix</keyword>
<dbReference type="EMBL" id="BBSC01000010">
    <property type="protein sequence ID" value="GAM77829.1"/>
    <property type="molecule type" value="Genomic_DNA"/>
</dbReference>
<name>A0A0B8QUK6_9VIBR</name>
<dbReference type="AlphaFoldDB" id="A0A0B8QUK6"/>
<comment type="caution">
    <text evidence="2">The sequence shown here is derived from an EMBL/GenBank/DDBJ whole genome shotgun (WGS) entry which is preliminary data.</text>
</comment>
<feature type="transmembrane region" description="Helical" evidence="1">
    <location>
        <begin position="253"/>
        <end position="277"/>
    </location>
</feature>
<sequence>MILLAMIASLALGVYFIESYHVQRQKQLDTISQYQAEQKAAEVASLLTLEVKKKSYSAYTLSNIIASEPLINQEHLTFIISGLIQHDKHLLGVAIAPQDTVNFVYPEVVFESSYTRDILQDISTLSNHIEEMKNNLDLLATAAVYQSDEYPDYYVVRSPIYSGTVGNRTYLGHVTLLVDLEQMLQDSHFNDRQFLVAAVNEAKPSQRVGDLKAIDTATIKTDINASNVDWQVFIAPDPNSNLPRWPLFNSVRLVGYVLLAMVFCGFASYFVSILRLVSAQCRTS</sequence>
<proteinExistence type="predicted"/>
<keyword evidence="1" id="KW-0812">Transmembrane</keyword>
<keyword evidence="1" id="KW-0472">Membrane</keyword>